<dbReference type="PIRSF" id="PIRSF000097">
    <property type="entry name" value="AKR"/>
    <property type="match status" value="1"/>
</dbReference>
<evidence type="ECO:0000313" key="9">
    <source>
        <dbReference type="Proteomes" id="UP001153069"/>
    </source>
</evidence>
<accession>A0A9N8DSK5</accession>
<dbReference type="PROSITE" id="PS00062">
    <property type="entry name" value="ALDOKETO_REDUCTASE_2"/>
    <property type="match status" value="1"/>
</dbReference>
<dbReference type="CDD" id="cd19071">
    <property type="entry name" value="AKR_AKR1-5-like"/>
    <property type="match status" value="1"/>
</dbReference>
<dbReference type="InterPro" id="IPR018170">
    <property type="entry name" value="Aldo/ket_reductase_CS"/>
</dbReference>
<evidence type="ECO:0000259" key="7">
    <source>
        <dbReference type="Pfam" id="PF00248"/>
    </source>
</evidence>
<name>A0A9N8DSK5_9STRA</name>
<dbReference type="AlphaFoldDB" id="A0A9N8DSK5"/>
<dbReference type="Proteomes" id="UP001153069">
    <property type="component" value="Unassembled WGS sequence"/>
</dbReference>
<dbReference type="SUPFAM" id="SSF51430">
    <property type="entry name" value="NAD(P)-linked oxidoreductase"/>
    <property type="match status" value="1"/>
</dbReference>
<dbReference type="OrthoDB" id="416253at2759"/>
<comment type="similarity">
    <text evidence="1">Belongs to the aldo/keto reductase family.</text>
</comment>
<proteinExistence type="inferred from homology"/>
<dbReference type="Pfam" id="PF00248">
    <property type="entry name" value="Aldo_ket_red"/>
    <property type="match status" value="1"/>
</dbReference>
<feature type="binding site" evidence="5">
    <location>
        <position position="122"/>
    </location>
    <ligand>
        <name>substrate</name>
    </ligand>
</feature>
<dbReference type="InterPro" id="IPR020471">
    <property type="entry name" value="AKR"/>
</dbReference>
<keyword evidence="3" id="KW-0560">Oxidoreductase</keyword>
<feature type="active site" description="Proton donor" evidence="4">
    <location>
        <position position="53"/>
    </location>
</feature>
<evidence type="ECO:0000256" key="3">
    <source>
        <dbReference type="ARBA" id="ARBA00023002"/>
    </source>
</evidence>
<dbReference type="Gene3D" id="3.20.20.100">
    <property type="entry name" value="NADP-dependent oxidoreductase domain"/>
    <property type="match status" value="1"/>
</dbReference>
<evidence type="ECO:0000256" key="5">
    <source>
        <dbReference type="PIRSR" id="PIRSR000097-2"/>
    </source>
</evidence>
<feature type="site" description="Lowers pKa of active site Tyr" evidence="6">
    <location>
        <position position="82"/>
    </location>
</feature>
<evidence type="ECO:0000256" key="2">
    <source>
        <dbReference type="ARBA" id="ARBA00022857"/>
    </source>
</evidence>
<reference evidence="8" key="1">
    <citation type="submission" date="2020-06" db="EMBL/GenBank/DDBJ databases">
        <authorList>
            <consortium name="Plant Systems Biology data submission"/>
        </authorList>
    </citation>
    <scope>NUCLEOTIDE SEQUENCE</scope>
    <source>
        <strain evidence="8">D6</strain>
    </source>
</reference>
<dbReference type="FunFam" id="3.20.20.100:FF:000002">
    <property type="entry name" value="2,5-diketo-D-gluconic acid reductase A"/>
    <property type="match status" value="1"/>
</dbReference>
<dbReference type="InterPro" id="IPR036812">
    <property type="entry name" value="NAD(P)_OxRdtase_dom_sf"/>
</dbReference>
<feature type="domain" description="NADP-dependent oxidoreductase" evidence="7">
    <location>
        <begin position="20"/>
        <end position="289"/>
    </location>
</feature>
<dbReference type="InterPro" id="IPR023210">
    <property type="entry name" value="NADP_OxRdtase_dom"/>
</dbReference>
<organism evidence="8 9">
    <name type="scientific">Seminavis robusta</name>
    <dbReference type="NCBI Taxonomy" id="568900"/>
    <lineage>
        <taxon>Eukaryota</taxon>
        <taxon>Sar</taxon>
        <taxon>Stramenopiles</taxon>
        <taxon>Ochrophyta</taxon>
        <taxon>Bacillariophyta</taxon>
        <taxon>Bacillariophyceae</taxon>
        <taxon>Bacillariophycidae</taxon>
        <taxon>Naviculales</taxon>
        <taxon>Naviculaceae</taxon>
        <taxon>Seminavis</taxon>
    </lineage>
</organism>
<comment type="caution">
    <text evidence="8">The sequence shown here is derived from an EMBL/GenBank/DDBJ whole genome shotgun (WGS) entry which is preliminary data.</text>
</comment>
<dbReference type="PRINTS" id="PR00069">
    <property type="entry name" value="ALDKETRDTASE"/>
</dbReference>
<protein>
    <submittedName>
        <fullName evidence="8">Keto reductase family 1 member C1 homolog</fullName>
    </submittedName>
</protein>
<evidence type="ECO:0000256" key="4">
    <source>
        <dbReference type="PIRSR" id="PIRSR000097-1"/>
    </source>
</evidence>
<keyword evidence="9" id="KW-1185">Reference proteome</keyword>
<sequence length="314" mass="35146">MTTTTPLTKDSRNAIGMPMIGFGTYQMSNEQAEASVLLALKAGFRHIDSAQGYNNEEGTGRALAAFFSDDNNTREDVFVTTKLWPGYTGWGMPEQGYDDTIATCKKQLEQLQLTYIDLYLIHSPTSSTRVEQWRAIVELQKMGLVKHIGVSNYNKARLQEIEDAGLPMPQVNEIEFHPLMQQPEMTQLMQEKKIVPVAYSSLATMSSWRKEKGQGGDVKADLKADAQAVQAAIAKELEVPEAAVLLRWGMQRGYAVLTKSTNEDRIKSNLDVFGFELTEEHMNKMNALNKNEYLAWAANGMNPMEVEVPLAKKD</sequence>
<dbReference type="PANTHER" id="PTHR43827:SF3">
    <property type="entry name" value="NADP-DEPENDENT OXIDOREDUCTASE DOMAIN-CONTAINING PROTEIN"/>
    <property type="match status" value="1"/>
</dbReference>
<dbReference type="GO" id="GO:0016616">
    <property type="term" value="F:oxidoreductase activity, acting on the CH-OH group of donors, NAD or NADP as acceptor"/>
    <property type="evidence" value="ECO:0007669"/>
    <property type="project" value="UniProtKB-ARBA"/>
</dbReference>
<evidence type="ECO:0000256" key="1">
    <source>
        <dbReference type="ARBA" id="ARBA00007905"/>
    </source>
</evidence>
<evidence type="ECO:0000256" key="6">
    <source>
        <dbReference type="PIRSR" id="PIRSR000097-3"/>
    </source>
</evidence>
<dbReference type="EMBL" id="CAICTM010000248">
    <property type="protein sequence ID" value="CAB9505955.1"/>
    <property type="molecule type" value="Genomic_DNA"/>
</dbReference>
<keyword evidence="2" id="KW-0521">NADP</keyword>
<dbReference type="PANTHER" id="PTHR43827">
    <property type="entry name" value="2,5-DIKETO-D-GLUCONIC ACID REDUCTASE"/>
    <property type="match status" value="1"/>
</dbReference>
<evidence type="ECO:0000313" key="8">
    <source>
        <dbReference type="EMBL" id="CAB9505955.1"/>
    </source>
</evidence>
<gene>
    <name evidence="8" type="ORF">SEMRO_249_G098620.1</name>
</gene>